<proteinExistence type="inferred from homology"/>
<dbReference type="InterPro" id="IPR037278">
    <property type="entry name" value="ARFGAP/RecO"/>
</dbReference>
<dbReference type="PANTHER" id="PTHR33991">
    <property type="entry name" value="DNA REPAIR PROTEIN RECO"/>
    <property type="match status" value="1"/>
</dbReference>
<dbReference type="Pfam" id="PF11967">
    <property type="entry name" value="RecO_N"/>
    <property type="match status" value="1"/>
</dbReference>
<evidence type="ECO:0000256" key="4">
    <source>
        <dbReference type="ARBA" id="ARBA00022763"/>
    </source>
</evidence>
<dbReference type="Proteomes" id="UP001333710">
    <property type="component" value="Chromosome"/>
</dbReference>
<evidence type="ECO:0000256" key="3">
    <source>
        <dbReference type="ARBA" id="ARBA00021310"/>
    </source>
</evidence>
<dbReference type="InterPro" id="IPR012340">
    <property type="entry name" value="NA-bd_OB-fold"/>
</dbReference>
<evidence type="ECO:0000256" key="6">
    <source>
        <dbReference type="ARBA" id="ARBA00023204"/>
    </source>
</evidence>
<dbReference type="RefSeq" id="WP_338291510.1">
    <property type="nucleotide sequence ID" value="NZ_AP027272.1"/>
</dbReference>
<keyword evidence="4 8" id="KW-0227">DNA damage</keyword>
<keyword evidence="11" id="KW-1185">Reference proteome</keyword>
<dbReference type="Gene3D" id="1.20.1440.120">
    <property type="entry name" value="Recombination protein O, C-terminal domain"/>
    <property type="match status" value="1"/>
</dbReference>
<dbReference type="InterPro" id="IPR022572">
    <property type="entry name" value="DNA_rep/recomb_RecO_N"/>
</dbReference>
<comment type="similarity">
    <text evidence="2 8">Belongs to the RecO family.</text>
</comment>
<evidence type="ECO:0000256" key="8">
    <source>
        <dbReference type="HAMAP-Rule" id="MF_00201"/>
    </source>
</evidence>
<dbReference type="InterPro" id="IPR042242">
    <property type="entry name" value="RecO_C"/>
</dbReference>
<gene>
    <name evidence="8 10" type="primary">recO</name>
    <name evidence="10" type="ORF">MACH26_10530</name>
</gene>
<dbReference type="SUPFAM" id="SSF50249">
    <property type="entry name" value="Nucleic acid-binding proteins"/>
    <property type="match status" value="1"/>
</dbReference>
<comment type="function">
    <text evidence="1 8">Involved in DNA repair and RecF pathway recombination.</text>
</comment>
<organism evidence="10 11">
    <name type="scientific">Planctobacterium marinum</name>
    <dbReference type="NCBI Taxonomy" id="1631968"/>
    <lineage>
        <taxon>Bacteria</taxon>
        <taxon>Pseudomonadati</taxon>
        <taxon>Pseudomonadota</taxon>
        <taxon>Gammaproteobacteria</taxon>
        <taxon>Alteromonadales</taxon>
        <taxon>Alteromonadaceae</taxon>
        <taxon>Planctobacterium</taxon>
    </lineage>
</organism>
<dbReference type="EMBL" id="AP027272">
    <property type="protein sequence ID" value="BDX05532.1"/>
    <property type="molecule type" value="Genomic_DNA"/>
</dbReference>
<dbReference type="InterPro" id="IPR003717">
    <property type="entry name" value="RecO"/>
</dbReference>
<evidence type="ECO:0000313" key="11">
    <source>
        <dbReference type="Proteomes" id="UP001333710"/>
    </source>
</evidence>
<reference evidence="10" key="1">
    <citation type="submission" date="2023-01" db="EMBL/GenBank/DDBJ databases">
        <title>Complete genome sequence of Planctobacterium marinum strain Dej080120_11.</title>
        <authorList>
            <person name="Ueki S."/>
            <person name="Maruyama F."/>
        </authorList>
    </citation>
    <scope>NUCLEOTIDE SEQUENCE</scope>
    <source>
        <strain evidence="10">Dej080120_11</strain>
    </source>
</reference>
<dbReference type="PANTHER" id="PTHR33991:SF1">
    <property type="entry name" value="DNA REPAIR PROTEIN RECO"/>
    <property type="match status" value="1"/>
</dbReference>
<dbReference type="SUPFAM" id="SSF57863">
    <property type="entry name" value="ArfGap/RecO-like zinc finger"/>
    <property type="match status" value="1"/>
</dbReference>
<evidence type="ECO:0000256" key="2">
    <source>
        <dbReference type="ARBA" id="ARBA00007452"/>
    </source>
</evidence>
<keyword evidence="5 8" id="KW-0233">DNA recombination</keyword>
<dbReference type="AlphaFoldDB" id="A0AA48HN33"/>
<dbReference type="GO" id="GO:0043590">
    <property type="term" value="C:bacterial nucleoid"/>
    <property type="evidence" value="ECO:0007669"/>
    <property type="project" value="TreeGrafter"/>
</dbReference>
<name>A0AA48HN33_9ALTE</name>
<dbReference type="HAMAP" id="MF_00201">
    <property type="entry name" value="RecO"/>
    <property type="match status" value="1"/>
</dbReference>
<accession>A0AA48HN33</accession>
<feature type="domain" description="DNA replication/recombination mediator RecO N-terminal" evidence="9">
    <location>
        <begin position="1"/>
        <end position="69"/>
    </location>
</feature>
<dbReference type="Pfam" id="PF02565">
    <property type="entry name" value="RecO_C"/>
    <property type="match status" value="1"/>
</dbReference>
<dbReference type="GO" id="GO:0006310">
    <property type="term" value="P:DNA recombination"/>
    <property type="evidence" value="ECO:0007669"/>
    <property type="project" value="UniProtKB-UniRule"/>
</dbReference>
<dbReference type="KEGG" id="pmaw:MACH26_10530"/>
<evidence type="ECO:0000259" key="9">
    <source>
        <dbReference type="Pfam" id="PF11967"/>
    </source>
</evidence>
<evidence type="ECO:0000256" key="7">
    <source>
        <dbReference type="ARBA" id="ARBA00033409"/>
    </source>
</evidence>
<protein>
    <recommendedName>
        <fullName evidence="3 8">DNA repair protein RecO</fullName>
    </recommendedName>
    <alternativeName>
        <fullName evidence="7 8">Recombination protein O</fullName>
    </alternativeName>
</protein>
<sequence>MAEYLVEQFLLHATPYKETSALVTGFSRELGKVRYVAKGVYSKSNKYKGLTQPFTLFSCRLRGNGELKSSFATEALARAVPLQGNALYCAMYCNEVLVRVLPPEEPNENLFSFYQETLQRLSQQENPEPILREFELFLLQEMGAAYDFASDASSAEPVMTEYVYDYVPEYGFTRAGSSRRQQQFYGADLLAIGQQHWTPDSLKAAKRFTRLALSPFLGNKPLKSRELFQKPL</sequence>
<dbReference type="Gene3D" id="2.40.50.140">
    <property type="entry name" value="Nucleic acid-binding proteins"/>
    <property type="match status" value="1"/>
</dbReference>
<evidence type="ECO:0000313" key="10">
    <source>
        <dbReference type="EMBL" id="BDX05532.1"/>
    </source>
</evidence>
<dbReference type="NCBIfam" id="TIGR00613">
    <property type="entry name" value="reco"/>
    <property type="match status" value="1"/>
</dbReference>
<dbReference type="GO" id="GO:0006302">
    <property type="term" value="P:double-strand break repair"/>
    <property type="evidence" value="ECO:0007669"/>
    <property type="project" value="TreeGrafter"/>
</dbReference>
<keyword evidence="6 8" id="KW-0234">DNA repair</keyword>
<evidence type="ECO:0000256" key="1">
    <source>
        <dbReference type="ARBA" id="ARBA00003065"/>
    </source>
</evidence>
<evidence type="ECO:0000256" key="5">
    <source>
        <dbReference type="ARBA" id="ARBA00023172"/>
    </source>
</evidence>